<dbReference type="PANTHER" id="PTHR30408:SF12">
    <property type="entry name" value="TYPE I RESTRICTION ENZYME MJAVIII SPECIFICITY SUBUNIT"/>
    <property type="match status" value="1"/>
</dbReference>
<evidence type="ECO:0000313" key="5">
    <source>
        <dbReference type="EMBL" id="BDC00280.1"/>
    </source>
</evidence>
<evidence type="ECO:0000256" key="2">
    <source>
        <dbReference type="ARBA" id="ARBA00022747"/>
    </source>
</evidence>
<evidence type="ECO:0000313" key="6">
    <source>
        <dbReference type="Proteomes" id="UP001319921"/>
    </source>
</evidence>
<name>A0AAQ4CWU8_9CREN</name>
<dbReference type="GO" id="GO:0003677">
    <property type="term" value="F:DNA binding"/>
    <property type="evidence" value="ECO:0007669"/>
    <property type="project" value="UniProtKB-KW"/>
</dbReference>
<dbReference type="SUPFAM" id="SSF116734">
    <property type="entry name" value="DNA methylase specificity domain"/>
    <property type="match status" value="2"/>
</dbReference>
<dbReference type="GO" id="GO:0009307">
    <property type="term" value="P:DNA restriction-modification system"/>
    <property type="evidence" value="ECO:0007669"/>
    <property type="project" value="UniProtKB-KW"/>
</dbReference>
<dbReference type="InterPro" id="IPR044946">
    <property type="entry name" value="Restrct_endonuc_typeI_TRD_sf"/>
</dbReference>
<dbReference type="InterPro" id="IPR000055">
    <property type="entry name" value="Restrct_endonuc_typeI_TRD"/>
</dbReference>
<keyword evidence="3" id="KW-0238">DNA-binding</keyword>
<sequence>MSEYVETEISEFPKEWEVKRLKDIVIKAKMGGTPRRNISEYWNGNIPFVKIQDMTESGKYLYTTKEFITEKGLEKSNAWIVPKDSLLLAIYGSVGSIAINKISVATNQAIVGIIPKNSIVNTEFLYYWYLYFKPYWYKFIKKGTQPNLTLGIVLDSPVPLPPLEEQKKIVETLQKASEIHSVLKDYITQARDNINSLRRKIIGELVTKGIGHEEFNETEICEFPKEWEVKRLSEIAELQRGLSYSGKEKSSKEIPDGYLFLTLNSIREGGGLKEDGWTWIKSDRLKERHFVREGDIVIANTEQSKDGSLIGSPAIVHFPEWYKKEKAVYSHHISKLTLKINKIDINFLFYYLSFAQPLARKYHTGTGVWGLNTDSWAKDLSVPIPPLEEQKKIVETLQKADELYTQLNDFLQNMENEADSLFKSILRFAVTGRLTENWRKQITLLRSLVIPYIVYQASKIKGRPVYMTELMKYLFLLQKEYNINLAYNFEPYKYGPFTPQVYRDLEDLKDKVEVKEVKDDVDKSLITSKELPQLDQNIANAINDLLNRFGNKNLKELLAYVYKKYPEYTVRSELNLDDFK</sequence>
<keyword evidence="2" id="KW-0680">Restriction system</keyword>
<dbReference type="REBASE" id="582156">
    <property type="entry name" value="S.Sca32116ORF32950P"/>
</dbReference>
<comment type="similarity">
    <text evidence="1">Belongs to the type-I restriction system S methylase family.</text>
</comment>
<dbReference type="Pfam" id="PF01420">
    <property type="entry name" value="Methylase_S"/>
    <property type="match status" value="2"/>
</dbReference>
<accession>A0AAQ4CWU8</accession>
<dbReference type="CDD" id="cd17275">
    <property type="entry name" value="RMtype1_S_MjaORF132P-TRD1-CR1_like"/>
    <property type="match status" value="1"/>
</dbReference>
<evidence type="ECO:0000256" key="1">
    <source>
        <dbReference type="ARBA" id="ARBA00010923"/>
    </source>
</evidence>
<dbReference type="RefSeq" id="WP_229571014.1">
    <property type="nucleotide sequence ID" value="NZ_AP025226.1"/>
</dbReference>
<evidence type="ECO:0000256" key="3">
    <source>
        <dbReference type="ARBA" id="ARBA00023125"/>
    </source>
</evidence>
<dbReference type="PANTHER" id="PTHR30408">
    <property type="entry name" value="TYPE-1 RESTRICTION ENZYME ECOKI SPECIFICITY PROTEIN"/>
    <property type="match status" value="1"/>
</dbReference>
<protein>
    <recommendedName>
        <fullName evidence="4">Type I restriction modification DNA specificity domain-containing protein</fullName>
    </recommendedName>
</protein>
<dbReference type="AlphaFoldDB" id="A0AAQ4CWU8"/>
<feature type="domain" description="Type I restriction modification DNA specificity" evidence="4">
    <location>
        <begin position="224"/>
        <end position="407"/>
    </location>
</feature>
<dbReference type="GeneID" id="68868021"/>
<dbReference type="InterPro" id="IPR052021">
    <property type="entry name" value="Type-I_RS_S_subunit"/>
</dbReference>
<proteinExistence type="inferred from homology"/>
<reference evidence="5 6" key="1">
    <citation type="journal article" date="2022" name="Microbiol. Resour. Announc.">
        <title>Complete Genome Sequence of the Hyperthermophilic and Acidophilic Archaeon Saccharolobus caldissimus Strain HS-3T.</title>
        <authorList>
            <person name="Sakai H.D."/>
            <person name="Kurosawa N."/>
        </authorList>
    </citation>
    <scope>NUCLEOTIDE SEQUENCE [LARGE SCALE GENOMIC DNA]</scope>
    <source>
        <strain evidence="5 6">JCM32116</strain>
    </source>
</reference>
<dbReference type="EMBL" id="AP025226">
    <property type="protein sequence ID" value="BDC00280.1"/>
    <property type="molecule type" value="Genomic_DNA"/>
</dbReference>
<dbReference type="Gene3D" id="1.10.287.1120">
    <property type="entry name" value="Bipartite methylase S protein"/>
    <property type="match status" value="1"/>
</dbReference>
<feature type="domain" description="Type I restriction modification DNA specificity" evidence="4">
    <location>
        <begin position="13"/>
        <end position="178"/>
    </location>
</feature>
<dbReference type="Proteomes" id="UP001319921">
    <property type="component" value="Chromosome"/>
</dbReference>
<keyword evidence="6" id="KW-1185">Reference proteome</keyword>
<organism evidence="5 6">
    <name type="scientific">Saccharolobus caldissimus</name>
    <dbReference type="NCBI Taxonomy" id="1702097"/>
    <lineage>
        <taxon>Archaea</taxon>
        <taxon>Thermoproteota</taxon>
        <taxon>Thermoprotei</taxon>
        <taxon>Sulfolobales</taxon>
        <taxon>Sulfolobaceae</taxon>
        <taxon>Saccharolobus</taxon>
    </lineage>
</organism>
<evidence type="ECO:0000259" key="4">
    <source>
        <dbReference type="Pfam" id="PF01420"/>
    </source>
</evidence>
<dbReference type="Gene3D" id="3.90.220.20">
    <property type="entry name" value="DNA methylase specificity domains"/>
    <property type="match status" value="2"/>
</dbReference>
<gene>
    <name evidence="5" type="ORF">SACC_32960</name>
</gene>
<dbReference type="KEGG" id="scas:SACC_32960"/>